<feature type="compositionally biased region" description="Acidic residues" evidence="1">
    <location>
        <begin position="144"/>
        <end position="156"/>
    </location>
</feature>
<evidence type="ECO:0000256" key="2">
    <source>
        <dbReference type="SAM" id="Phobius"/>
    </source>
</evidence>
<reference evidence="4" key="2">
    <citation type="journal article" date="2013" name="Nature">
        <title>Insights into bilaterian evolution from three spiralian genomes.</title>
        <authorList>
            <person name="Simakov O."/>
            <person name="Marletaz F."/>
            <person name="Cho S.J."/>
            <person name="Edsinger-Gonzales E."/>
            <person name="Havlak P."/>
            <person name="Hellsten U."/>
            <person name="Kuo D.H."/>
            <person name="Larsson T."/>
            <person name="Lv J."/>
            <person name="Arendt D."/>
            <person name="Savage R."/>
            <person name="Osoegawa K."/>
            <person name="de Jong P."/>
            <person name="Grimwood J."/>
            <person name="Chapman J.A."/>
            <person name="Shapiro H."/>
            <person name="Aerts A."/>
            <person name="Otillar R.P."/>
            <person name="Terry A.Y."/>
            <person name="Boore J.L."/>
            <person name="Grigoriev I.V."/>
            <person name="Lindberg D.R."/>
            <person name="Seaver E.C."/>
            <person name="Weisblat D.A."/>
            <person name="Putnam N.H."/>
            <person name="Rokhsar D.S."/>
        </authorList>
    </citation>
    <scope>NUCLEOTIDE SEQUENCE</scope>
    <source>
        <strain evidence="4">I ESC-2004</strain>
    </source>
</reference>
<accession>X1ZVE9</accession>
<dbReference type="AlphaFoldDB" id="X1ZVE9"/>
<evidence type="ECO:0000313" key="4">
    <source>
        <dbReference type="Proteomes" id="UP000014760"/>
    </source>
</evidence>
<organism evidence="3 4">
    <name type="scientific">Capitella teleta</name>
    <name type="common">Polychaete worm</name>
    <dbReference type="NCBI Taxonomy" id="283909"/>
    <lineage>
        <taxon>Eukaryota</taxon>
        <taxon>Metazoa</taxon>
        <taxon>Spiralia</taxon>
        <taxon>Lophotrochozoa</taxon>
        <taxon>Annelida</taxon>
        <taxon>Polychaeta</taxon>
        <taxon>Sedentaria</taxon>
        <taxon>Scolecida</taxon>
        <taxon>Capitellidae</taxon>
        <taxon>Capitella</taxon>
    </lineage>
</organism>
<dbReference type="EnsemblMetazoa" id="CapteT195710">
    <property type="protein sequence ID" value="CapteP195710"/>
    <property type="gene ID" value="CapteG195710"/>
</dbReference>
<keyword evidence="4" id="KW-1185">Reference proteome</keyword>
<protein>
    <submittedName>
        <fullName evidence="3">Uncharacterized protein</fullName>
    </submittedName>
</protein>
<feature type="transmembrane region" description="Helical" evidence="2">
    <location>
        <begin position="88"/>
        <end position="110"/>
    </location>
</feature>
<sequence>MFRFLRPVGATESCGSWTCEKTQFCEPTALICLPCIELCDRDLDWDSLQECEVRCPEWMKLTKTPTTTMKTKSVPTSLSTNDNDNHQLLIIEVIFLVFIVGSVFVLIYVVNRYRSSVIPCKKNWDVEDPTQQIPPIQEKNPLNAEDDDTVADNTDIDDDRLSLDDVYIPITPEMIWPGAEAFFRNFKVRTEYNFTGTKVSTRDQQQDQQETNSSMSTNNVENRELRPDNQGDCVKLSPLFPCQRQQEHKQETNKPISKTTIRSPTIVIEEPIDLELGQMPFNGTLSISDAENTKPQITTEQEECIRSLERDPRVTLEKERGELVIRVERGGGLSESEVKQRLIQAGVREEVFEIIMTSRSANFEPIS</sequence>
<keyword evidence="2" id="KW-0472">Membrane</keyword>
<keyword evidence="2" id="KW-1133">Transmembrane helix</keyword>
<proteinExistence type="predicted"/>
<reference evidence="4" key="1">
    <citation type="submission" date="2012-12" db="EMBL/GenBank/DDBJ databases">
        <authorList>
            <person name="Hellsten U."/>
            <person name="Grimwood J."/>
            <person name="Chapman J.A."/>
            <person name="Shapiro H."/>
            <person name="Aerts A."/>
            <person name="Otillar R.P."/>
            <person name="Terry A.Y."/>
            <person name="Boore J.L."/>
            <person name="Simakov O."/>
            <person name="Marletaz F."/>
            <person name="Cho S.-J."/>
            <person name="Edsinger-Gonzales E."/>
            <person name="Havlak P."/>
            <person name="Kuo D.-H."/>
            <person name="Larsson T."/>
            <person name="Lv J."/>
            <person name="Arendt D."/>
            <person name="Savage R."/>
            <person name="Osoegawa K."/>
            <person name="de Jong P."/>
            <person name="Lindberg D.R."/>
            <person name="Seaver E.C."/>
            <person name="Weisblat D.A."/>
            <person name="Putnam N.H."/>
            <person name="Grigoriev I.V."/>
            <person name="Rokhsar D.S."/>
        </authorList>
    </citation>
    <scope>NUCLEOTIDE SEQUENCE</scope>
    <source>
        <strain evidence="4">I ESC-2004</strain>
    </source>
</reference>
<feature type="region of interest" description="Disordered" evidence="1">
    <location>
        <begin position="128"/>
        <end position="156"/>
    </location>
</feature>
<dbReference type="Proteomes" id="UP000014760">
    <property type="component" value="Unassembled WGS sequence"/>
</dbReference>
<reference evidence="3" key="3">
    <citation type="submission" date="2015-06" db="UniProtKB">
        <authorList>
            <consortium name="EnsemblMetazoa"/>
        </authorList>
    </citation>
    <scope>IDENTIFICATION</scope>
</reference>
<feature type="compositionally biased region" description="Polar residues" evidence="1">
    <location>
        <begin position="206"/>
        <end position="220"/>
    </location>
</feature>
<dbReference type="EMBL" id="AMQN01000477">
    <property type="status" value="NOT_ANNOTATED_CDS"/>
    <property type="molecule type" value="Genomic_DNA"/>
</dbReference>
<dbReference type="HOGENOM" id="CLU_795118_0_0_1"/>
<feature type="region of interest" description="Disordered" evidence="1">
    <location>
        <begin position="198"/>
        <end position="232"/>
    </location>
</feature>
<name>X1ZVE9_CAPTE</name>
<evidence type="ECO:0000313" key="3">
    <source>
        <dbReference type="EnsemblMetazoa" id="CapteP195710"/>
    </source>
</evidence>
<evidence type="ECO:0000256" key="1">
    <source>
        <dbReference type="SAM" id="MobiDB-lite"/>
    </source>
</evidence>
<keyword evidence="2" id="KW-0812">Transmembrane</keyword>